<name>A0AAE3KI10_9PSEU</name>
<comment type="caution">
    <text evidence="5">The sequence shown here is derived from an EMBL/GenBank/DDBJ whole genome shotgun (WGS) entry which is preliminary data.</text>
</comment>
<dbReference type="InterPro" id="IPR051534">
    <property type="entry name" value="CBASS_pafABC_assoc_protein"/>
</dbReference>
<dbReference type="PROSITE" id="PS51000">
    <property type="entry name" value="HTH_DEOR_2"/>
    <property type="match status" value="1"/>
</dbReference>
<dbReference type="PANTHER" id="PTHR34580:SF3">
    <property type="entry name" value="PROTEIN PAFB"/>
    <property type="match status" value="1"/>
</dbReference>
<dbReference type="InterPro" id="IPR036388">
    <property type="entry name" value="WH-like_DNA-bd_sf"/>
</dbReference>
<evidence type="ECO:0000256" key="3">
    <source>
        <dbReference type="ARBA" id="ARBA00023163"/>
    </source>
</evidence>
<dbReference type="PROSITE" id="PS52050">
    <property type="entry name" value="WYL"/>
    <property type="match status" value="1"/>
</dbReference>
<sequence length="317" mass="35162">MASTSTRTLRLLSLLQNHRYWPGTELADRLGISVRTLRRDIDRLRELGYPVEAQRGVDGGYQLAAGAALPPLVVDDDEAVALAVGLQAAAQGAVEGIAESALRVLAKVVRVMPVRLRRRVDALRAMTVPATWDNPGVAGVDPEVLTAVALACRDSEHLRFAYTAVGGQHTDRHVEPHRLVLLGRRWYLVAYDLTRHDWRSFRIDRLTAPHGTGARFRPRELPAADAAEFVRAGMGSLPRPYQVEVLIDAPAAVVHQRIGRWGAVEEVDAERCRVRMAADNLDWPVMALGLADADFHVVEPPELRDRLHRWSARFSQA</sequence>
<dbReference type="InterPro" id="IPR026881">
    <property type="entry name" value="WYL_dom"/>
</dbReference>
<dbReference type="InterPro" id="IPR036390">
    <property type="entry name" value="WH_DNA-bd_sf"/>
</dbReference>
<keyword evidence="2 5" id="KW-0238">DNA-binding</keyword>
<keyword evidence="3" id="KW-0804">Transcription</keyword>
<dbReference type="Pfam" id="PF13280">
    <property type="entry name" value="WYL"/>
    <property type="match status" value="1"/>
</dbReference>
<dbReference type="InterPro" id="IPR057727">
    <property type="entry name" value="WCX_dom"/>
</dbReference>
<dbReference type="PROSITE" id="PS00894">
    <property type="entry name" value="HTH_DEOR_1"/>
    <property type="match status" value="1"/>
</dbReference>
<dbReference type="GO" id="GO:0003700">
    <property type="term" value="F:DNA-binding transcription factor activity"/>
    <property type="evidence" value="ECO:0007669"/>
    <property type="project" value="InterPro"/>
</dbReference>
<evidence type="ECO:0000256" key="2">
    <source>
        <dbReference type="ARBA" id="ARBA00023125"/>
    </source>
</evidence>
<keyword evidence="6" id="KW-1185">Reference proteome</keyword>
<dbReference type="AlphaFoldDB" id="A0AAE3KI10"/>
<feature type="domain" description="HTH deoR-type" evidence="4">
    <location>
        <begin position="4"/>
        <end position="59"/>
    </location>
</feature>
<dbReference type="RefSeq" id="WP_253774385.1">
    <property type="nucleotide sequence ID" value="NZ_JAMTCK010000010.1"/>
</dbReference>
<reference evidence="5" key="1">
    <citation type="submission" date="2022-06" db="EMBL/GenBank/DDBJ databases">
        <title>Genomic Encyclopedia of Archaeal and Bacterial Type Strains, Phase II (KMG-II): from individual species to whole genera.</title>
        <authorList>
            <person name="Goeker M."/>
        </authorList>
    </citation>
    <scope>NUCLEOTIDE SEQUENCE</scope>
    <source>
        <strain evidence="5">DSM 43935</strain>
    </source>
</reference>
<dbReference type="Pfam" id="PF25583">
    <property type="entry name" value="WCX"/>
    <property type="match status" value="1"/>
</dbReference>
<evidence type="ECO:0000256" key="1">
    <source>
        <dbReference type="ARBA" id="ARBA00023015"/>
    </source>
</evidence>
<dbReference type="SUPFAM" id="SSF46785">
    <property type="entry name" value="Winged helix' DNA-binding domain"/>
    <property type="match status" value="1"/>
</dbReference>
<gene>
    <name evidence="5" type="ORF">LX83_004340</name>
</gene>
<dbReference type="PANTHER" id="PTHR34580">
    <property type="match status" value="1"/>
</dbReference>
<keyword evidence="1" id="KW-0805">Transcription regulation</keyword>
<dbReference type="Pfam" id="PF08279">
    <property type="entry name" value="HTH_11"/>
    <property type="match status" value="1"/>
</dbReference>
<evidence type="ECO:0000259" key="4">
    <source>
        <dbReference type="PROSITE" id="PS51000"/>
    </source>
</evidence>
<accession>A0AAE3KI10</accession>
<dbReference type="InterPro" id="IPR001034">
    <property type="entry name" value="DeoR_HTH"/>
</dbReference>
<dbReference type="GO" id="GO:0003677">
    <property type="term" value="F:DNA binding"/>
    <property type="evidence" value="ECO:0007669"/>
    <property type="project" value="UniProtKB-KW"/>
</dbReference>
<dbReference type="InterPro" id="IPR028349">
    <property type="entry name" value="PafC-like"/>
</dbReference>
<organism evidence="5 6">
    <name type="scientific">Goodfellowiella coeruleoviolacea</name>
    <dbReference type="NCBI Taxonomy" id="334858"/>
    <lineage>
        <taxon>Bacteria</taxon>
        <taxon>Bacillati</taxon>
        <taxon>Actinomycetota</taxon>
        <taxon>Actinomycetes</taxon>
        <taxon>Pseudonocardiales</taxon>
        <taxon>Pseudonocardiaceae</taxon>
        <taxon>Goodfellowiella</taxon>
    </lineage>
</organism>
<evidence type="ECO:0000313" key="6">
    <source>
        <dbReference type="Proteomes" id="UP001206128"/>
    </source>
</evidence>
<dbReference type="InterPro" id="IPR018356">
    <property type="entry name" value="Tscrpt_reg_HTH_DeoR_CS"/>
</dbReference>
<dbReference type="PIRSF" id="PIRSF016838">
    <property type="entry name" value="PafC"/>
    <property type="match status" value="1"/>
</dbReference>
<dbReference type="InterPro" id="IPR013196">
    <property type="entry name" value="HTH_11"/>
</dbReference>
<evidence type="ECO:0000313" key="5">
    <source>
        <dbReference type="EMBL" id="MCP2167467.1"/>
    </source>
</evidence>
<dbReference type="Proteomes" id="UP001206128">
    <property type="component" value="Unassembled WGS sequence"/>
</dbReference>
<proteinExistence type="predicted"/>
<dbReference type="Gene3D" id="1.10.10.10">
    <property type="entry name" value="Winged helix-like DNA-binding domain superfamily/Winged helix DNA-binding domain"/>
    <property type="match status" value="1"/>
</dbReference>
<dbReference type="EMBL" id="JAMTCK010000010">
    <property type="protein sequence ID" value="MCP2167467.1"/>
    <property type="molecule type" value="Genomic_DNA"/>
</dbReference>
<protein>
    <submittedName>
        <fullName evidence="5">DNA-binding transcriptional regulator YafY, contains an HTH and WYL domains</fullName>
    </submittedName>
</protein>